<proteinExistence type="predicted"/>
<evidence type="ECO:0000259" key="1">
    <source>
        <dbReference type="Pfam" id="PF00485"/>
    </source>
</evidence>
<dbReference type="InterPro" id="IPR027417">
    <property type="entry name" value="P-loop_NTPase"/>
</dbReference>
<dbReference type="SUPFAM" id="SSF52540">
    <property type="entry name" value="P-loop containing nucleoside triphosphate hydrolases"/>
    <property type="match status" value="1"/>
</dbReference>
<dbReference type="Pfam" id="PF00485">
    <property type="entry name" value="PRK"/>
    <property type="match status" value="1"/>
</dbReference>
<protein>
    <submittedName>
        <fullName evidence="2">Type I pantothenate kinase</fullName>
        <ecNumber evidence="2">2.7.1.33</ecNumber>
    </submittedName>
</protein>
<dbReference type="GO" id="GO:0004594">
    <property type="term" value="F:pantothenate kinase activity"/>
    <property type="evidence" value="ECO:0007669"/>
    <property type="project" value="UniProtKB-EC"/>
</dbReference>
<dbReference type="GO" id="GO:0005524">
    <property type="term" value="F:ATP binding"/>
    <property type="evidence" value="ECO:0007669"/>
    <property type="project" value="InterPro"/>
</dbReference>
<dbReference type="InterPro" id="IPR006083">
    <property type="entry name" value="PRK/URK"/>
</dbReference>
<dbReference type="UniPathway" id="UPA00241">
    <property type="reaction ID" value="UER00352"/>
</dbReference>
<dbReference type="PANTHER" id="PTHR10285">
    <property type="entry name" value="URIDINE KINASE"/>
    <property type="match status" value="1"/>
</dbReference>
<reference evidence="2 3" key="1">
    <citation type="submission" date="2020-04" db="EMBL/GenBank/DDBJ databases">
        <title>MicrobeNet Type strains.</title>
        <authorList>
            <person name="Nicholson A.C."/>
        </authorList>
    </citation>
    <scope>NUCLEOTIDE SEQUENCE [LARGE SCALE GENOMIC DNA]</scope>
    <source>
        <strain evidence="2 3">CCUG 54536</strain>
    </source>
</reference>
<evidence type="ECO:0000313" key="2">
    <source>
        <dbReference type="EMBL" id="NKZ19018.1"/>
    </source>
</evidence>
<dbReference type="AlphaFoldDB" id="A0A846ZDD9"/>
<accession>A0A846ZDD9</accession>
<dbReference type="EMBL" id="JAAXPO010000008">
    <property type="protein sequence ID" value="NKZ19018.1"/>
    <property type="molecule type" value="Genomic_DNA"/>
</dbReference>
<sequence>MNTLVAAIQQRYHGSFMTIGIAGSVAVGKSTFASHLASVLGAQVQVVSTDDFLMANATLMAKQLFDQKGFPQTYALDQLAQVIADFQAGADQVTIPKYSQEIADIDGTVQQTITRPDILIIEGVVALQLPTIDFKIYLDADLTAIKGWYLARTLEMTALAKEDPTSWRYQFTQMPIDALTTLVMKTWDETNQVNLERYILPTKQTADAVVHLDAQHQIDYITIK</sequence>
<name>A0A846ZDD9_9LACO</name>
<comment type="caution">
    <text evidence="2">The sequence shown here is derived from an EMBL/GenBank/DDBJ whole genome shotgun (WGS) entry which is preliminary data.</text>
</comment>
<evidence type="ECO:0000313" key="3">
    <source>
        <dbReference type="Proteomes" id="UP000590460"/>
    </source>
</evidence>
<gene>
    <name evidence="2" type="ORF">HF966_07520</name>
</gene>
<keyword evidence="2" id="KW-0418">Kinase</keyword>
<dbReference type="GO" id="GO:0015937">
    <property type="term" value="P:coenzyme A biosynthetic process"/>
    <property type="evidence" value="ECO:0007669"/>
    <property type="project" value="UniProtKB-UniPathway"/>
</dbReference>
<feature type="domain" description="Phosphoribulokinase/uridine kinase" evidence="1">
    <location>
        <begin position="19"/>
        <end position="142"/>
    </location>
</feature>
<dbReference type="RefSeq" id="WP_168677572.1">
    <property type="nucleotide sequence ID" value="NZ_BPKV01000009.1"/>
</dbReference>
<dbReference type="Proteomes" id="UP000590460">
    <property type="component" value="Unassembled WGS sequence"/>
</dbReference>
<keyword evidence="2" id="KW-0808">Transferase</keyword>
<dbReference type="EC" id="2.7.1.33" evidence="2"/>
<organism evidence="2 3">
    <name type="scientific">Leuconostoc holzapfelii</name>
    <dbReference type="NCBI Taxonomy" id="434464"/>
    <lineage>
        <taxon>Bacteria</taxon>
        <taxon>Bacillati</taxon>
        <taxon>Bacillota</taxon>
        <taxon>Bacilli</taxon>
        <taxon>Lactobacillales</taxon>
        <taxon>Lactobacillaceae</taxon>
        <taxon>Leuconostoc</taxon>
    </lineage>
</organism>
<dbReference type="Gene3D" id="3.40.50.300">
    <property type="entry name" value="P-loop containing nucleotide triphosphate hydrolases"/>
    <property type="match status" value="1"/>
</dbReference>